<evidence type="ECO:0000256" key="14">
    <source>
        <dbReference type="PROSITE-ProRule" id="PRU00176"/>
    </source>
</evidence>
<evidence type="ECO:0000256" key="4">
    <source>
        <dbReference type="ARBA" id="ARBA00022553"/>
    </source>
</evidence>
<dbReference type="STRING" id="4540.A0A3L6SDW2"/>
<dbReference type="OrthoDB" id="5348404at2759"/>
<keyword evidence="6" id="KW-0507">mRNA processing</keyword>
<keyword evidence="4" id="KW-0597">Phosphoprotein</keyword>
<evidence type="ECO:0000256" key="12">
    <source>
        <dbReference type="ARBA" id="ARBA00023242"/>
    </source>
</evidence>
<dbReference type="PROSITE" id="PS50102">
    <property type="entry name" value="RRM"/>
    <property type="match status" value="2"/>
</dbReference>
<dbReference type="PANTHER" id="PTHR23423">
    <property type="entry name" value="ORGANIC SOLUTE TRANSPORTER-RELATED"/>
    <property type="match status" value="1"/>
</dbReference>
<dbReference type="FunFam" id="3.30.70.330:FF:000062">
    <property type="entry name" value="serine/arginine-rich splicing factor SR34A-like"/>
    <property type="match status" value="1"/>
</dbReference>
<keyword evidence="8 14" id="KW-0694">RNA-binding</keyword>
<evidence type="ECO:0000256" key="5">
    <source>
        <dbReference type="ARBA" id="ARBA00022692"/>
    </source>
</evidence>
<dbReference type="EMBL" id="PQIB02000005">
    <property type="protein sequence ID" value="RLN19191.1"/>
    <property type="molecule type" value="Genomic_DNA"/>
</dbReference>
<evidence type="ECO:0000256" key="8">
    <source>
        <dbReference type="ARBA" id="ARBA00022884"/>
    </source>
</evidence>
<evidence type="ECO:0000256" key="17">
    <source>
        <dbReference type="SAM" id="Phobius"/>
    </source>
</evidence>
<accession>A0A3L6SDW2</accession>
<organism evidence="19 20">
    <name type="scientific">Panicum miliaceum</name>
    <name type="common">Proso millet</name>
    <name type="synonym">Broomcorn millet</name>
    <dbReference type="NCBI Taxonomy" id="4540"/>
    <lineage>
        <taxon>Eukaryota</taxon>
        <taxon>Viridiplantae</taxon>
        <taxon>Streptophyta</taxon>
        <taxon>Embryophyta</taxon>
        <taxon>Tracheophyta</taxon>
        <taxon>Spermatophyta</taxon>
        <taxon>Magnoliopsida</taxon>
        <taxon>Liliopsida</taxon>
        <taxon>Poales</taxon>
        <taxon>Poaceae</taxon>
        <taxon>PACMAD clade</taxon>
        <taxon>Panicoideae</taxon>
        <taxon>Panicodae</taxon>
        <taxon>Paniceae</taxon>
        <taxon>Panicinae</taxon>
        <taxon>Panicum</taxon>
        <taxon>Panicum sect. Panicum</taxon>
    </lineage>
</organism>
<evidence type="ECO:0000256" key="16">
    <source>
        <dbReference type="SAM" id="MobiDB-lite"/>
    </source>
</evidence>
<keyword evidence="5 17" id="KW-0812">Transmembrane</keyword>
<evidence type="ECO:0000313" key="19">
    <source>
        <dbReference type="EMBL" id="RLN19191.1"/>
    </source>
</evidence>
<evidence type="ECO:0000256" key="10">
    <source>
        <dbReference type="ARBA" id="ARBA00023136"/>
    </source>
</evidence>
<feature type="transmembrane region" description="Helical" evidence="17">
    <location>
        <begin position="439"/>
        <end position="460"/>
    </location>
</feature>
<feature type="region of interest" description="Disordered" evidence="16">
    <location>
        <begin position="197"/>
        <end position="288"/>
    </location>
</feature>
<reference evidence="20" key="1">
    <citation type="journal article" date="2019" name="Nat. Commun.">
        <title>The genome of broomcorn millet.</title>
        <authorList>
            <person name="Zou C."/>
            <person name="Miki D."/>
            <person name="Li D."/>
            <person name="Tang Q."/>
            <person name="Xiao L."/>
            <person name="Rajput S."/>
            <person name="Deng P."/>
            <person name="Jia W."/>
            <person name="Huang R."/>
            <person name="Zhang M."/>
            <person name="Sun Y."/>
            <person name="Hu J."/>
            <person name="Fu X."/>
            <person name="Schnable P.S."/>
            <person name="Li F."/>
            <person name="Zhang H."/>
            <person name="Feng B."/>
            <person name="Zhu X."/>
            <person name="Liu R."/>
            <person name="Schnable J.C."/>
            <person name="Zhu J.-K."/>
            <person name="Zhang H."/>
        </authorList>
    </citation>
    <scope>NUCLEOTIDE SEQUENCE [LARGE SCALE GENOMIC DNA]</scope>
</reference>
<dbReference type="Proteomes" id="UP000275267">
    <property type="component" value="Unassembled WGS sequence"/>
</dbReference>
<dbReference type="AlphaFoldDB" id="A0A3L6SDW2"/>
<protein>
    <recommendedName>
        <fullName evidence="18">RRM domain-containing protein</fullName>
    </recommendedName>
</protein>
<feature type="region of interest" description="Disordered" evidence="16">
    <location>
        <begin position="670"/>
        <end position="691"/>
    </location>
</feature>
<evidence type="ECO:0000256" key="9">
    <source>
        <dbReference type="ARBA" id="ARBA00022989"/>
    </source>
</evidence>
<dbReference type="Gene3D" id="3.30.70.330">
    <property type="match status" value="2"/>
</dbReference>
<dbReference type="CDD" id="cd12602">
    <property type="entry name" value="RRM2_SF2_plant_like"/>
    <property type="match status" value="1"/>
</dbReference>
<feature type="domain" description="RRM" evidence="18">
    <location>
        <begin position="120"/>
        <end position="198"/>
    </location>
</feature>
<dbReference type="InterPro" id="IPR005178">
    <property type="entry name" value="Ostalpha/TMEM184C"/>
</dbReference>
<feature type="compositionally biased region" description="Low complexity" evidence="16">
    <location>
        <begin position="204"/>
        <end position="223"/>
    </location>
</feature>
<comment type="similarity">
    <text evidence="13">Belongs to the splicing factor SR family. SR subfamily.</text>
</comment>
<evidence type="ECO:0000256" key="7">
    <source>
        <dbReference type="ARBA" id="ARBA00022737"/>
    </source>
</evidence>
<dbReference type="GO" id="GO:0008380">
    <property type="term" value="P:RNA splicing"/>
    <property type="evidence" value="ECO:0007669"/>
    <property type="project" value="UniProtKB-KW"/>
</dbReference>
<evidence type="ECO:0000256" key="3">
    <source>
        <dbReference type="ARBA" id="ARBA00004642"/>
    </source>
</evidence>
<proteinExistence type="inferred from homology"/>
<feature type="compositionally biased region" description="Basic residues" evidence="16">
    <location>
        <begin position="224"/>
        <end position="235"/>
    </location>
</feature>
<feature type="transmembrane region" description="Helical" evidence="17">
    <location>
        <begin position="481"/>
        <end position="501"/>
    </location>
</feature>
<feature type="transmembrane region" description="Helical" evidence="17">
    <location>
        <begin position="408"/>
        <end position="427"/>
    </location>
</feature>
<dbReference type="GO" id="GO:0003723">
    <property type="term" value="F:RNA binding"/>
    <property type="evidence" value="ECO:0007669"/>
    <property type="project" value="UniProtKB-UniRule"/>
</dbReference>
<dbReference type="GO" id="GO:0016607">
    <property type="term" value="C:nuclear speck"/>
    <property type="evidence" value="ECO:0007669"/>
    <property type="project" value="UniProtKB-SubCell"/>
</dbReference>
<feature type="domain" description="RRM" evidence="18">
    <location>
        <begin position="17"/>
        <end position="92"/>
    </location>
</feature>
<gene>
    <name evidence="19" type="ORF">C2845_PM02G26500</name>
</gene>
<evidence type="ECO:0000256" key="2">
    <source>
        <dbReference type="ARBA" id="ARBA00004324"/>
    </source>
</evidence>
<feature type="compositionally biased region" description="Low complexity" evidence="16">
    <location>
        <begin position="273"/>
        <end position="286"/>
    </location>
</feature>
<sequence>MRMRRGLRGRMSRRWSRTIYVGNLPGDIREREVEDLFYKYGRIVDIDLKVPPRPPGYAFVEFEDPRDAEDAIAGRDGYNFDGHRLRVEPAHGGRGNASSHDRSGGFGGGARRGVSRHSEYRVLVSGLPSSASWQDLKDHMRKAGDVCFSEVYREGGGTIGIVDYTNYDDMKYAIKKLDDTEFRNAFGRAYIRVKEYDGKRGRSYSRSRSPSRSYSRSRSPSKSPRARRSASRSRSRSVSSRSRSASKGRSPSRSPARSKSPNASPANGEAASPKKQSPSRSPSGSRSPDEQKFMIGLILMVPVYAVQSFFSLLNSNVAFICELMRDCYEAFAMYCFERYLIACLGGEESTIRFMEGWLQISESSPLLDVDYDYGIVKHPFPLNCFMRNWYLGPDFYHAVKIGIVQYMILKPICAVLAIFMQLLGIYGEGKFAWKYGYPYLAVVLNFSQTWALYCLIQFYTATKEKLEPIKPLSKFLTFKSIVFLTWWQGVAVAFLFSTGLFKGHLAQRLQTRIQDYIICLEMGVAAVVHLKVFPAKPYRRGERSVPNVAVMSDYASLGAPDPEEVGGGIDSLTVLQTPPGTKDRRLSFPQSVRDVVLGSGEIMVDDVKYTVSHVVEPMERSFMKINKTIHQISENVKQLEKQKKKAKDDSHLIPLEPWSEEFSEAHDHVVGGSVSDSGLAKTRYSRNSNRPRRSFESRLRGWF</sequence>
<dbReference type="Pfam" id="PF03619">
    <property type="entry name" value="Solute_trans_a"/>
    <property type="match status" value="1"/>
</dbReference>
<name>A0A3L6SDW2_PANMI</name>
<evidence type="ECO:0000259" key="18">
    <source>
        <dbReference type="PROSITE" id="PS50102"/>
    </source>
</evidence>
<evidence type="ECO:0000256" key="6">
    <source>
        <dbReference type="ARBA" id="ARBA00022728"/>
    </source>
</evidence>
<keyword evidence="6" id="KW-0747">Spliceosome</keyword>
<keyword evidence="10 17" id="KW-0472">Membrane</keyword>
<feature type="compositionally biased region" description="Low complexity" evidence="16">
    <location>
        <begin position="236"/>
        <end position="266"/>
    </location>
</feature>
<dbReference type="SMART" id="SM01417">
    <property type="entry name" value="Solute_trans_a"/>
    <property type="match status" value="1"/>
</dbReference>
<dbReference type="SMART" id="SM00360">
    <property type="entry name" value="RRM"/>
    <property type="match status" value="2"/>
</dbReference>
<dbReference type="SUPFAM" id="SSF54928">
    <property type="entry name" value="RNA-binding domain, RBD"/>
    <property type="match status" value="1"/>
</dbReference>
<evidence type="ECO:0000256" key="13">
    <source>
        <dbReference type="ARBA" id="ARBA00061121"/>
    </source>
</evidence>
<keyword evidence="15" id="KW-0175">Coiled coil</keyword>
<dbReference type="InterPro" id="IPR035979">
    <property type="entry name" value="RBD_domain_sf"/>
</dbReference>
<dbReference type="GO" id="GO:0016020">
    <property type="term" value="C:membrane"/>
    <property type="evidence" value="ECO:0007669"/>
    <property type="project" value="UniProtKB-SubCell"/>
</dbReference>
<comment type="subcellular location">
    <subcellularLocation>
        <location evidence="1">Membrane</location>
        <topology evidence="1">Multi-pass membrane protein</topology>
    </subcellularLocation>
    <subcellularLocation>
        <location evidence="2">Nucleus speckle</location>
    </subcellularLocation>
    <subcellularLocation>
        <location evidence="3">Nucleus</location>
        <location evidence="3">Nucleoplasm</location>
    </subcellularLocation>
</comment>
<keyword evidence="7" id="KW-0677">Repeat</keyword>
<feature type="region of interest" description="Disordered" evidence="16">
    <location>
        <begin position="90"/>
        <end position="113"/>
    </location>
</feature>
<keyword evidence="20" id="KW-1185">Reference proteome</keyword>
<dbReference type="Pfam" id="PF00076">
    <property type="entry name" value="RRM_1"/>
    <property type="match status" value="2"/>
</dbReference>
<dbReference type="FunFam" id="3.30.70.330:FF:000244">
    <property type="entry name" value="serine/arginine-rich splicing factor SR34A-like"/>
    <property type="match status" value="1"/>
</dbReference>
<dbReference type="CDD" id="cd12599">
    <property type="entry name" value="RRM1_SF2_plant_like"/>
    <property type="match status" value="1"/>
</dbReference>
<evidence type="ECO:0000256" key="1">
    <source>
        <dbReference type="ARBA" id="ARBA00004141"/>
    </source>
</evidence>
<dbReference type="InterPro" id="IPR012677">
    <property type="entry name" value="Nucleotide-bd_a/b_plait_sf"/>
</dbReference>
<dbReference type="GO" id="GO:0005681">
    <property type="term" value="C:spliceosomal complex"/>
    <property type="evidence" value="ECO:0007669"/>
    <property type="project" value="UniProtKB-KW"/>
</dbReference>
<evidence type="ECO:0000256" key="15">
    <source>
        <dbReference type="SAM" id="Coils"/>
    </source>
</evidence>
<keyword evidence="12" id="KW-0539">Nucleus</keyword>
<dbReference type="InterPro" id="IPR000504">
    <property type="entry name" value="RRM_dom"/>
</dbReference>
<keyword evidence="11" id="KW-0508">mRNA splicing</keyword>
<keyword evidence="9 17" id="KW-1133">Transmembrane helix</keyword>
<comment type="caution">
    <text evidence="19">The sequence shown here is derived from an EMBL/GenBank/DDBJ whole genome shotgun (WGS) entry which is preliminary data.</text>
</comment>
<feature type="coiled-coil region" evidence="15">
    <location>
        <begin position="622"/>
        <end position="649"/>
    </location>
</feature>
<evidence type="ECO:0000313" key="20">
    <source>
        <dbReference type="Proteomes" id="UP000275267"/>
    </source>
</evidence>
<evidence type="ECO:0000256" key="11">
    <source>
        <dbReference type="ARBA" id="ARBA00023187"/>
    </source>
</evidence>